<feature type="transmembrane region" description="Helical" evidence="1">
    <location>
        <begin position="68"/>
        <end position="89"/>
    </location>
</feature>
<feature type="transmembrane region" description="Helical" evidence="1">
    <location>
        <begin position="39"/>
        <end position="61"/>
    </location>
</feature>
<feature type="transmembrane region" description="Helical" evidence="1">
    <location>
        <begin position="7"/>
        <end position="27"/>
    </location>
</feature>
<dbReference type="AlphaFoldDB" id="A0A1G8HFH9"/>
<keyword evidence="1" id="KW-1133">Transmembrane helix</keyword>
<evidence type="ECO:0000313" key="2">
    <source>
        <dbReference type="EMBL" id="SDI05281.1"/>
    </source>
</evidence>
<gene>
    <name evidence="2" type="ORF">SAMN04488136_15017</name>
</gene>
<keyword evidence="3" id="KW-1185">Reference proteome</keyword>
<proteinExistence type="predicted"/>
<name>A0A1G8HFH9_9VIBR</name>
<dbReference type="STRING" id="861298.SAMN04488136_15017"/>
<dbReference type="Proteomes" id="UP000198854">
    <property type="component" value="Unassembled WGS sequence"/>
</dbReference>
<protein>
    <submittedName>
        <fullName evidence="2">Uncharacterized protein</fullName>
    </submittedName>
</protein>
<accession>A0A1G8HFH9</accession>
<evidence type="ECO:0000256" key="1">
    <source>
        <dbReference type="SAM" id="Phobius"/>
    </source>
</evidence>
<keyword evidence="1" id="KW-0472">Membrane</keyword>
<sequence length="234" mass="25244">MSEHLKSFLVGGIGGILPKSLTLAILLTNSPTAQMGDKIVLSFYVGIALFFVIGGVISVFAVERNRKLVDYLFAGIAAPSLIVSIGSGMSESNQQSFANIWLNSATASEQSAPEQENKTYNYVITSTPQGDQDWRKSTLSYDIIITDTQGQQSTLAISWPNPTKTIHSDAPIAKIEMQDDNGKAINSLTIDQPVSGELIVQPAVESQLDIMWMLGAKGKAKVVNCEMSFVPDKS</sequence>
<organism evidence="2 3">
    <name type="scientific">Vibrio xiamenensis</name>
    <dbReference type="NCBI Taxonomy" id="861298"/>
    <lineage>
        <taxon>Bacteria</taxon>
        <taxon>Pseudomonadati</taxon>
        <taxon>Pseudomonadota</taxon>
        <taxon>Gammaproteobacteria</taxon>
        <taxon>Vibrionales</taxon>
        <taxon>Vibrionaceae</taxon>
        <taxon>Vibrio</taxon>
    </lineage>
</organism>
<dbReference type="RefSeq" id="WP_093279424.1">
    <property type="nucleotide sequence ID" value="NZ_FNDD01000050.1"/>
</dbReference>
<dbReference type="EMBL" id="FNDD01000050">
    <property type="protein sequence ID" value="SDI05281.1"/>
    <property type="molecule type" value="Genomic_DNA"/>
</dbReference>
<dbReference type="OrthoDB" id="9993589at2"/>
<keyword evidence="1" id="KW-0812">Transmembrane</keyword>
<reference evidence="2 3" key="1">
    <citation type="submission" date="2016-10" db="EMBL/GenBank/DDBJ databases">
        <authorList>
            <person name="de Groot N.N."/>
        </authorList>
    </citation>
    <scope>NUCLEOTIDE SEQUENCE [LARGE SCALE GENOMIC DNA]</scope>
    <source>
        <strain evidence="2 3">CGMCC 1.10228</strain>
    </source>
</reference>
<evidence type="ECO:0000313" key="3">
    <source>
        <dbReference type="Proteomes" id="UP000198854"/>
    </source>
</evidence>